<evidence type="ECO:0000256" key="4">
    <source>
        <dbReference type="RuleBase" id="RU000411"/>
    </source>
</evidence>
<dbReference type="CDD" id="cd19579">
    <property type="entry name" value="serpin1K-like"/>
    <property type="match status" value="1"/>
</dbReference>
<evidence type="ECO:0000313" key="7">
    <source>
        <dbReference type="Proteomes" id="UP000299102"/>
    </source>
</evidence>
<dbReference type="InterPro" id="IPR042178">
    <property type="entry name" value="Serpin_sf_1"/>
</dbReference>
<sequence length="381" mass="42584">MSVAAGTNEDYQRQLRDGSVQFTNKYFSQVVKEKPNKSVVVSAFSLLLPLAQLSLASVGESHDELLNAMGLQNDNVTRDAVPAMFSLVKSVKGVDLKLASKMYVALNSQLRQQFETDTRQLFDSEIQKVDFAKQQETANAINTWVEEKTNQHIKDLVDADSIDETSRAVLVNAIYFKGSWKNKFNKDYTSEQDFHVSKDKTIKVQMMYRHGDFKYAYSTELDAELVEIPYEGDDVSFFIALPRKVEGLSDLQRKIKENPALLADAARGMHEINLDVHLPKFKIETETDLKEVLSKIGVTKIFDPAAARLDNLIEGDESLYVSKAVQKAYIEVNEEGAEAAAGNAFGIMLASLPPQFDANRPFMFALKVKSGPVLFSGVFRG</sequence>
<dbReference type="PROSITE" id="PS00284">
    <property type="entry name" value="SERPIN"/>
    <property type="match status" value="1"/>
</dbReference>
<gene>
    <name evidence="6" type="ORF">EVAR_29686_1</name>
</gene>
<keyword evidence="3" id="KW-0722">Serine protease inhibitor</keyword>
<dbReference type="Proteomes" id="UP000299102">
    <property type="component" value="Unassembled WGS sequence"/>
</dbReference>
<evidence type="ECO:0000256" key="2">
    <source>
        <dbReference type="ARBA" id="ARBA00022690"/>
    </source>
</evidence>
<dbReference type="InterPro" id="IPR042185">
    <property type="entry name" value="Serpin_sf_2"/>
</dbReference>
<dbReference type="GO" id="GO:0005615">
    <property type="term" value="C:extracellular space"/>
    <property type="evidence" value="ECO:0007669"/>
    <property type="project" value="InterPro"/>
</dbReference>
<dbReference type="PANTHER" id="PTHR11461:SF211">
    <property type="entry name" value="GH10112P-RELATED"/>
    <property type="match status" value="1"/>
</dbReference>
<evidence type="ECO:0000259" key="5">
    <source>
        <dbReference type="SMART" id="SM00093"/>
    </source>
</evidence>
<evidence type="ECO:0000256" key="3">
    <source>
        <dbReference type="ARBA" id="ARBA00022900"/>
    </source>
</evidence>
<dbReference type="Pfam" id="PF00079">
    <property type="entry name" value="Serpin"/>
    <property type="match status" value="1"/>
</dbReference>
<dbReference type="OrthoDB" id="671595at2759"/>
<dbReference type="InterPro" id="IPR023795">
    <property type="entry name" value="Serpin_CS"/>
</dbReference>
<comment type="caution">
    <text evidence="6">The sequence shown here is derived from an EMBL/GenBank/DDBJ whole genome shotgun (WGS) entry which is preliminary data.</text>
</comment>
<dbReference type="InterPro" id="IPR023796">
    <property type="entry name" value="Serpin_dom"/>
</dbReference>
<evidence type="ECO:0000313" key="6">
    <source>
        <dbReference type="EMBL" id="GBP43705.1"/>
    </source>
</evidence>
<keyword evidence="7" id="KW-1185">Reference proteome</keyword>
<proteinExistence type="inferred from homology"/>
<dbReference type="InterPro" id="IPR000215">
    <property type="entry name" value="Serpin_fam"/>
</dbReference>
<organism evidence="6 7">
    <name type="scientific">Eumeta variegata</name>
    <name type="common">Bagworm moth</name>
    <name type="synonym">Eumeta japonica</name>
    <dbReference type="NCBI Taxonomy" id="151549"/>
    <lineage>
        <taxon>Eukaryota</taxon>
        <taxon>Metazoa</taxon>
        <taxon>Ecdysozoa</taxon>
        <taxon>Arthropoda</taxon>
        <taxon>Hexapoda</taxon>
        <taxon>Insecta</taxon>
        <taxon>Pterygota</taxon>
        <taxon>Neoptera</taxon>
        <taxon>Endopterygota</taxon>
        <taxon>Lepidoptera</taxon>
        <taxon>Glossata</taxon>
        <taxon>Ditrysia</taxon>
        <taxon>Tineoidea</taxon>
        <taxon>Psychidae</taxon>
        <taxon>Oiketicinae</taxon>
        <taxon>Eumeta</taxon>
    </lineage>
</organism>
<reference evidence="6 7" key="1">
    <citation type="journal article" date="2019" name="Commun. Biol.">
        <title>The bagworm genome reveals a unique fibroin gene that provides high tensile strength.</title>
        <authorList>
            <person name="Kono N."/>
            <person name="Nakamura H."/>
            <person name="Ohtoshi R."/>
            <person name="Tomita M."/>
            <person name="Numata K."/>
            <person name="Arakawa K."/>
        </authorList>
    </citation>
    <scope>NUCLEOTIDE SEQUENCE [LARGE SCALE GENOMIC DNA]</scope>
</reference>
<dbReference type="InterPro" id="IPR036186">
    <property type="entry name" value="Serpin_sf"/>
</dbReference>
<dbReference type="Gene3D" id="3.30.497.10">
    <property type="entry name" value="Antithrombin, subunit I, domain 2"/>
    <property type="match status" value="1"/>
</dbReference>
<dbReference type="SUPFAM" id="SSF56574">
    <property type="entry name" value="Serpins"/>
    <property type="match status" value="1"/>
</dbReference>
<keyword evidence="2" id="KW-0646">Protease inhibitor</keyword>
<dbReference type="AlphaFoldDB" id="A0A4C1W0X6"/>
<dbReference type="EMBL" id="BGZK01000441">
    <property type="protein sequence ID" value="GBP43705.1"/>
    <property type="molecule type" value="Genomic_DNA"/>
</dbReference>
<dbReference type="Gene3D" id="2.30.39.10">
    <property type="entry name" value="Alpha-1-antitrypsin, domain 1"/>
    <property type="match status" value="1"/>
</dbReference>
<feature type="domain" description="Serpin" evidence="5">
    <location>
        <begin position="24"/>
        <end position="381"/>
    </location>
</feature>
<comment type="similarity">
    <text evidence="1 4">Belongs to the serpin family.</text>
</comment>
<accession>A0A4C1W0X6</accession>
<dbReference type="SMART" id="SM00093">
    <property type="entry name" value="SERPIN"/>
    <property type="match status" value="1"/>
</dbReference>
<protein>
    <submittedName>
        <fullName evidence="6">Alaserpin</fullName>
    </submittedName>
</protein>
<dbReference type="STRING" id="151549.A0A4C1W0X6"/>
<dbReference type="PANTHER" id="PTHR11461">
    <property type="entry name" value="SERINE PROTEASE INHIBITOR, SERPIN"/>
    <property type="match status" value="1"/>
</dbReference>
<dbReference type="GO" id="GO:0004867">
    <property type="term" value="F:serine-type endopeptidase inhibitor activity"/>
    <property type="evidence" value="ECO:0007669"/>
    <property type="project" value="UniProtKB-KW"/>
</dbReference>
<name>A0A4C1W0X6_EUMVA</name>
<evidence type="ECO:0000256" key="1">
    <source>
        <dbReference type="ARBA" id="ARBA00009500"/>
    </source>
</evidence>